<dbReference type="EMBL" id="JADBJN010000002">
    <property type="protein sequence ID" value="KAG5675278.1"/>
    <property type="molecule type" value="Genomic_DNA"/>
</dbReference>
<reference evidence="1" key="1">
    <citation type="submission" date="2021-03" db="EMBL/GenBank/DDBJ databases">
        <title>Chromosome level genome of the anhydrobiotic midge Polypedilum vanderplanki.</title>
        <authorList>
            <person name="Yoshida Y."/>
            <person name="Kikawada T."/>
            <person name="Gusev O."/>
        </authorList>
    </citation>
    <scope>NUCLEOTIDE SEQUENCE</scope>
    <source>
        <strain evidence="1">NIAS01</strain>
        <tissue evidence="1">Whole body or cell culture</tissue>
    </source>
</reference>
<dbReference type="GO" id="GO:0007020">
    <property type="term" value="P:microtubule nucleation"/>
    <property type="evidence" value="ECO:0007669"/>
    <property type="project" value="TreeGrafter"/>
</dbReference>
<dbReference type="GO" id="GO:0005737">
    <property type="term" value="C:cytoplasm"/>
    <property type="evidence" value="ECO:0007669"/>
    <property type="project" value="TreeGrafter"/>
</dbReference>
<dbReference type="GO" id="GO:0036064">
    <property type="term" value="C:ciliary basal body"/>
    <property type="evidence" value="ECO:0007669"/>
    <property type="project" value="TreeGrafter"/>
</dbReference>
<organism evidence="1 2">
    <name type="scientific">Polypedilum vanderplanki</name>
    <name type="common">Sleeping chironomid midge</name>
    <dbReference type="NCBI Taxonomy" id="319348"/>
    <lineage>
        <taxon>Eukaryota</taxon>
        <taxon>Metazoa</taxon>
        <taxon>Ecdysozoa</taxon>
        <taxon>Arthropoda</taxon>
        <taxon>Hexapoda</taxon>
        <taxon>Insecta</taxon>
        <taxon>Pterygota</taxon>
        <taxon>Neoptera</taxon>
        <taxon>Endopterygota</taxon>
        <taxon>Diptera</taxon>
        <taxon>Nematocera</taxon>
        <taxon>Chironomoidea</taxon>
        <taxon>Chironomidae</taxon>
        <taxon>Chironominae</taxon>
        <taxon>Polypedilum</taxon>
        <taxon>Polypedilum</taxon>
    </lineage>
</organism>
<evidence type="ECO:0000313" key="1">
    <source>
        <dbReference type="EMBL" id="KAG5675278.1"/>
    </source>
</evidence>
<dbReference type="GO" id="GO:0005813">
    <property type="term" value="C:centrosome"/>
    <property type="evidence" value="ECO:0007669"/>
    <property type="project" value="TreeGrafter"/>
</dbReference>
<dbReference type="PANTHER" id="PTHR44414">
    <property type="entry name" value="PROTEIN NEDD1"/>
    <property type="match status" value="1"/>
</dbReference>
<dbReference type="Proteomes" id="UP001107558">
    <property type="component" value="Chromosome 2"/>
</dbReference>
<dbReference type="Gene3D" id="2.130.10.10">
    <property type="entry name" value="YVTN repeat-like/Quinoprotein amine dehydrogenase"/>
    <property type="match status" value="1"/>
</dbReference>
<name>A0A9J6C1C1_POLVA</name>
<dbReference type="AlphaFoldDB" id="A0A9J6C1C1"/>
<accession>A0A9J6C1C1</accession>
<dbReference type="GO" id="GO:0000922">
    <property type="term" value="C:spindle pole"/>
    <property type="evidence" value="ECO:0007669"/>
    <property type="project" value="TreeGrafter"/>
</dbReference>
<proteinExistence type="predicted"/>
<evidence type="ECO:0000313" key="2">
    <source>
        <dbReference type="Proteomes" id="UP001107558"/>
    </source>
</evidence>
<dbReference type="PANTHER" id="PTHR44414:SF1">
    <property type="entry name" value="PROTEIN NEDD1"/>
    <property type="match status" value="1"/>
</dbReference>
<sequence>MEILSLTNSKLRLHSSPSDLSTVCEYSHNQRDTANTDFTLLPLPSSFMQLSKSTNNSSILNLFRLKKKDGKENFDLIQKTKGENINVIGFCKVPTKQHVNLQYSVGQVSGKIKTFDLNNKLITEFSAPSTPSSVIYLDYNATDENLASVYESGSINIYGMQTKVKLDTYNVDNQSTLARFHPTKRSHLAVASYNGGVSVIDIFAKKITFKNHEAHSAPCSDVLMSEDMLFSSGYDTTIKIFDLRQKSFGLQIKGSYGWTTLSISKCGVYFIGGNMKGEIIAYDMRDFKHPLANILVEKSNQKISRVAFLSTKENGAITPIDISKTVRESLLKLEKEIDNDSSSAEKNEFIEDIVGFQKGRISDFSSSYAPRVSISRRSSVNQQDPFSLKNIKNPFDSPVDDSRVNKVKRRSLNSSTRLSFAPHVLQEICEDFEKENNSNMINSPNLASLVPRFSSTPSITVTPTIIPNDNDSDIKEEVIEIDDSFKSVENTEAVSNDQQDGGVKKTESTLTTTATNINSDFRKELDALEKNLTEKIHFEVQTLNFDETWRCNQMIWNNIQQNIAINERMQLIEESVALLLNDDYKISRILELENENKELRRQLDDLIRRSM</sequence>
<dbReference type="SMART" id="SM00320">
    <property type="entry name" value="WD40"/>
    <property type="match status" value="3"/>
</dbReference>
<dbReference type="InterPro" id="IPR036322">
    <property type="entry name" value="WD40_repeat_dom_sf"/>
</dbReference>
<protein>
    <submittedName>
        <fullName evidence="1">Uncharacterized protein</fullName>
    </submittedName>
</protein>
<dbReference type="InterPro" id="IPR015943">
    <property type="entry name" value="WD40/YVTN_repeat-like_dom_sf"/>
</dbReference>
<dbReference type="GO" id="GO:0005814">
    <property type="term" value="C:centriole"/>
    <property type="evidence" value="ECO:0007669"/>
    <property type="project" value="TreeGrafter"/>
</dbReference>
<keyword evidence="2" id="KW-1185">Reference proteome</keyword>
<dbReference type="OrthoDB" id="1602884at2759"/>
<dbReference type="InterPro" id="IPR001680">
    <property type="entry name" value="WD40_rpt"/>
</dbReference>
<dbReference type="InterPro" id="IPR052818">
    <property type="entry name" value="NEDD1_Spindle_Assembly"/>
</dbReference>
<dbReference type="SUPFAM" id="SSF50978">
    <property type="entry name" value="WD40 repeat-like"/>
    <property type="match status" value="1"/>
</dbReference>
<gene>
    <name evidence="1" type="ORF">PVAND_005192</name>
</gene>
<comment type="caution">
    <text evidence="1">The sequence shown here is derived from an EMBL/GenBank/DDBJ whole genome shotgun (WGS) entry which is preliminary data.</text>
</comment>
<dbReference type="GO" id="GO:0000278">
    <property type="term" value="P:mitotic cell cycle"/>
    <property type="evidence" value="ECO:0007669"/>
    <property type="project" value="TreeGrafter"/>
</dbReference>
<dbReference type="GO" id="GO:0043015">
    <property type="term" value="F:gamma-tubulin binding"/>
    <property type="evidence" value="ECO:0007669"/>
    <property type="project" value="TreeGrafter"/>
</dbReference>